<feature type="region of interest" description="Disordered" evidence="1">
    <location>
        <begin position="1864"/>
        <end position="1910"/>
    </location>
</feature>
<organism evidence="2 3">
    <name type="scientific">Suricata suricatta</name>
    <name type="common">Meerkat</name>
    <dbReference type="NCBI Taxonomy" id="37032"/>
    <lineage>
        <taxon>Eukaryota</taxon>
        <taxon>Metazoa</taxon>
        <taxon>Chordata</taxon>
        <taxon>Craniata</taxon>
        <taxon>Vertebrata</taxon>
        <taxon>Euteleostomi</taxon>
        <taxon>Mammalia</taxon>
        <taxon>Eutheria</taxon>
        <taxon>Laurasiatheria</taxon>
        <taxon>Carnivora</taxon>
        <taxon>Feliformia</taxon>
        <taxon>Herpestidae</taxon>
        <taxon>Suricata</taxon>
    </lineage>
</organism>
<sequence>MSTKAEQFSSKIRYLQEYHNRVLHNIYPVPSGTDIANTLKYFSQTLLSILSRTGKKENQDASNLTVPMTMCLFPVPFPLTPSLRPQVSSINPTVTRSLLYSVLRDAPSERGLQSRDAHLSDYPSLDYQGLYVTLVTLLDLVPLLQHGQHDLGQSIFYTTTCLLPFLNDDILSTLPYTMISTLATFPPFLHKDIIEYLSTSFLPMAILGSSRREGVPAHVNLSASSMLMIAMQYTSNPVYHCQLLECLMKYKQEVWKDLLYVIAYGPSQVKPPAVQMLFHYWPNLKPPGAISEYRGLQYTAWNPIHCQHIECHNAINKPAVKMCIDPSLSVALGDKPPPLYLCEECSQRIAGDHSEWLIDVLLPQAEISAICQKKNCSSHVRRAVVTCFSAGCCGRHGNRPVRYCKRCHSNHHSNEVGAASETHLYQTSPPPINTRECGAEELVCAVEAVISLLKEAEFHAEQREYELNRRRQLGLSSSHHSLDNTDFDNKDDDKHDQRLLSQFGIWFLVSLCTPSENTPTESLARLVAMVFQWFHSTAYMMDDEVGSLVEKLKPQFVTKWLKTVCDVRFDVMVMCLLPKPMEFARVGGHWDKSCSAVTQLKEGLNRILCLIPYNVISQAVWECVMPEWLEAVRTEVPDNQLKEFREVLSKMFDIELCPLPFSLEEMFGFISCRFTGYPSSVQEQALLWLHVLSELDIMVPLQLLISMFSDGVNSVKERANQRKSRVSELAGNLAARRVSVASDPGRRVQHNMLSPFHSPFQSPFRSPMRSPFHSPFKNFGHPGGRTIDFDCEDDEMNLNCFILMFDLLLKQMELQDDGITMGLEHSLSKDIISIINNVFQAPWGGSHTCQKEEKATECNLCQSSILCYQLACELLERLAPKEESRLVEPTDSLEDSLLSSRPEFIIGPEGEEEENPATKHGENPGSRTESTEHTAIKNDTERKFCYQQLPVTLRLIYTIFQEMAKFEEPDILFNMLNCLKILCLHGECLYIARKDHPQFLAYIQDHMLIASLWRVVKSEFSQLSSLAVPLLLHALSLPHGADIFWTIINGNFNSKDWKMRFEAVEKVAVICRFLDIHSVTKNHLLKYSLAHAFCCFLTAVEDVNPAVATRAGLLLDTIKRPALQGLCLCLDFQFDTVVKDRPTILSKLLLLHFLKQDIPALSWEFFVNRFETLSLEAQLHLDCNKEFPFPTTITAVRTNVANLSDAALWKIKRARFARNRQKSVRSLRDSVKGPVESKRALSLPETLTSKIRQQSPENDNTIKDLLPEDAGIDHQTVHQLITVLMKFMAKDESSAESDISSAKAFNTVKRHLYVLLGYDQQEGCFMIAPQKMRLSTCFNAFIAGIAQVMDYNINLGKHLLPLVVQVLKYCSCPQLRHYFQQPPRCSLWSLKPHIRQMWLKALLVILYKYPYRDCDISKVLLHLIHITVNTLNAQYHSCKPHATAGPLYSDNSNISRYSEKEKGEIELAEYRETGALQDSILHCVREESIQKKKLRSLKQKSLDIGNADSLLFTLDEHRRKSCIDRCDLDKPPAHAAYVMQRHDHGRPRQNSASRPEDPEPPENPAMESSQEARRPVIPEVRLNCMETFEVKVDSPGKPAPKEDLDLIDLSSDSTSGPEKRSVLSTSDSDSLVFEPLPPLRIVESDEEEEPAGQGNEGASAKKAASSPLVPSSRSVPSLSTPPLVQVSVEDCSKDFSSKDSGNSRSAGATDSALKALEEPADSAEFSKQGAPQDLACGSPLTLKQKRDLLQKSYALPEVSLDDSPEPGAQEEKPSGPMPSSGAKTVLLKVPEDAENPAEGEKADASAESDTEQNPERKTEEEGAEESEFKIQIVPRQRKQRKIAVSAIQREYLDISFNILDKLGEQKDSDPSAKGLSTLEMPRESSSAPTLDAGVPETSSHSSISKQIQPGKRQCNVPMCLHPDLEGQPLRMRGATKSSLLSAPSIVSMFVPAPEEFTDEQPTVMTDKCHDCGAILEEYDEETLGLAIVVLSTFIHLSPDLAAPLLLDIMQSVGRLASSTTFSNQAESMMVPGNAAGVAKQFLRCIFHQLAPNGIFPQLFQSTIKDGTFLRTLATSLMDFNELSSLAALSQLLEGLNNKKNLPAGGAMIRCLENIATFMEALPMDSPSSLWTTISNQFQTFFAKLPCVLPLKCSLDSSLRIMICLLKIPSTNATRSLLEPFSKLLSFVIQNAVFTLAYLVEVCGLCYRAFTKERDKFYLSRSVVLELLQALKLKSPLPDTNLLLLVQFICADAGTKLAESTILSKQMIASVPGCGTAAMECVRQYISEVLDFMADMHTLTKLKSHMKTCSQPLHEDTFGGHLKVGLAQITAMEISRGNHRDNKAVTRYLPWLYHPPSAMQQGPKEFIECISRIRLLSWLLLGSLTHNAVCPNASSPCLPIPLDAGSHIADHLIVILIGFPEQSKTSVLHMCSLFHAFIFAQLWTVYCEQSAVATNVQSQNEFSFTAILTALEFWSRVTPSILQLMAHNKVMVEMVCLHVISLMEALQECNSTIFVKLIPMWLPMIQSNIKHLSAGLQLRLQAIQNNVNHHSLRALPGSAQSSAGLVALRKWLQCTQFKMAQVEIQSSEAASQFYPL</sequence>
<evidence type="ECO:0000313" key="3">
    <source>
        <dbReference type="Proteomes" id="UP000472268"/>
    </source>
</evidence>
<proteinExistence type="predicted"/>
<evidence type="ECO:0000313" key="2">
    <source>
        <dbReference type="Ensembl" id="ENSSSUP00005023356.1"/>
    </source>
</evidence>
<reference evidence="2 3" key="1">
    <citation type="submission" date="2019-05" db="EMBL/GenBank/DDBJ databases">
        <title>A Chromosome-scale Meerkat (S. suricatta) Genome Assembly.</title>
        <authorList>
            <person name="Dudchenko O."/>
            <person name="Lieberman Aiden E."/>
            <person name="Tung J."/>
            <person name="Barreiro L.B."/>
            <person name="Clutton-Brock T.H."/>
        </authorList>
    </citation>
    <scope>NUCLEOTIDE SEQUENCE [LARGE SCALE GENOMIC DNA]</scope>
</reference>
<dbReference type="InterPro" id="IPR024855">
    <property type="entry name" value="UNC79"/>
</dbReference>
<feature type="region of interest" description="Disordered" evidence="1">
    <location>
        <begin position="1540"/>
        <end position="1575"/>
    </location>
</feature>
<reference evidence="2" key="2">
    <citation type="submission" date="2025-08" db="UniProtKB">
        <authorList>
            <consortium name="Ensembl"/>
        </authorList>
    </citation>
    <scope>IDENTIFICATION</scope>
</reference>
<feature type="compositionally biased region" description="Low complexity" evidence="1">
    <location>
        <begin position="1665"/>
        <end position="1688"/>
    </location>
</feature>
<gene>
    <name evidence="2" type="primary">UNC79</name>
</gene>
<feature type="compositionally biased region" description="Basic and acidic residues" evidence="1">
    <location>
        <begin position="1591"/>
        <end position="1604"/>
    </location>
</feature>
<dbReference type="Ensembl" id="ENSSSUT00005026747.1">
    <property type="protein sequence ID" value="ENSSSUP00005023356.1"/>
    <property type="gene ID" value="ENSSSUG00005014874.1"/>
</dbReference>
<keyword evidence="3" id="KW-1185">Reference proteome</keyword>
<accession>A0A673UPM5</accession>
<feature type="compositionally biased region" description="Polar residues" evidence="1">
    <location>
        <begin position="1896"/>
        <end position="1907"/>
    </location>
</feature>
<dbReference type="Proteomes" id="UP000472268">
    <property type="component" value="Chromosome 9"/>
</dbReference>
<dbReference type="SUPFAM" id="SSF48371">
    <property type="entry name" value="ARM repeat"/>
    <property type="match status" value="1"/>
</dbReference>
<reference evidence="2" key="3">
    <citation type="submission" date="2025-09" db="UniProtKB">
        <authorList>
            <consortium name="Ensembl"/>
        </authorList>
    </citation>
    <scope>IDENTIFICATION</scope>
</reference>
<protein>
    <submittedName>
        <fullName evidence="2">Unc-79 homolog, NALCN channel complex subunit</fullName>
    </submittedName>
</protein>
<feature type="region of interest" description="Disordered" evidence="1">
    <location>
        <begin position="906"/>
        <end position="934"/>
    </location>
</feature>
<feature type="compositionally biased region" description="Low complexity" evidence="1">
    <location>
        <begin position="1622"/>
        <end position="1632"/>
    </location>
</feature>
<dbReference type="PANTHER" id="PTHR21696:SF2">
    <property type="entry name" value="PROTEIN UNC-79 HOMOLOG"/>
    <property type="match status" value="1"/>
</dbReference>
<feature type="region of interest" description="Disordered" evidence="1">
    <location>
        <begin position="1753"/>
        <end position="1831"/>
    </location>
</feature>
<dbReference type="PANTHER" id="PTHR21696">
    <property type="entry name" value="PROTEIN UNC-79 HOMOLOG"/>
    <property type="match status" value="1"/>
</dbReference>
<feature type="compositionally biased region" description="Polar residues" evidence="1">
    <location>
        <begin position="1698"/>
        <end position="1708"/>
    </location>
</feature>
<dbReference type="InterPro" id="IPR016024">
    <property type="entry name" value="ARM-type_fold"/>
</dbReference>
<dbReference type="Pfam" id="PF14776">
    <property type="entry name" value="UNC-79"/>
    <property type="match status" value="1"/>
</dbReference>
<feature type="region of interest" description="Disordered" evidence="1">
    <location>
        <begin position="1591"/>
        <end position="1738"/>
    </location>
</feature>
<evidence type="ECO:0000256" key="1">
    <source>
        <dbReference type="SAM" id="MobiDB-lite"/>
    </source>
</evidence>
<name>A0A673UPM5_SURSU</name>